<keyword evidence="3 4" id="KW-0546">Nucleotide metabolism</keyword>
<dbReference type="Proteomes" id="UP000243469">
    <property type="component" value="Unassembled WGS sequence"/>
</dbReference>
<comment type="catalytic activity">
    <reaction evidence="4">
        <text>dTTP + H2O = dTMP + diphosphate + H(+)</text>
        <dbReference type="Rhea" id="RHEA:28534"/>
        <dbReference type="ChEBI" id="CHEBI:15377"/>
        <dbReference type="ChEBI" id="CHEBI:15378"/>
        <dbReference type="ChEBI" id="CHEBI:33019"/>
        <dbReference type="ChEBI" id="CHEBI:37568"/>
        <dbReference type="ChEBI" id="CHEBI:63528"/>
        <dbReference type="EC" id="3.6.1.9"/>
    </reaction>
</comment>
<comment type="function">
    <text evidence="4">Nucleoside triphosphate pyrophosphatase that hydrolyzes dTTP and UTP. May have a dual role in cell division arrest and in preventing the incorporation of modified nucleotides into cellular nucleic acids.</text>
</comment>
<dbReference type="EC" id="3.6.1.9" evidence="4"/>
<dbReference type="InterPro" id="IPR003697">
    <property type="entry name" value="Maf-like"/>
</dbReference>
<comment type="similarity">
    <text evidence="4">Belongs to the Maf family. YhdE subfamily.</text>
</comment>
<comment type="caution">
    <text evidence="4">Lacks conserved residue(s) required for the propagation of feature annotation.</text>
</comment>
<feature type="site" description="Important for substrate specificity" evidence="4">
    <location>
        <position position="152"/>
    </location>
</feature>
<sequence length="194" mass="20839">MELILASASPRRRELLSQIGVAHRVYPVDICEDVIAGETAAQYVERLALEKAEKCAELTGAGCAILGSDTTVVAHGRILGKPADKEDAVQTLLSLSGKVHEVITGVALVTAEQSLTSVVKTEVRFRALSRAECERYWETGEPRDKAGSYGIQGLGAIFVDEIKGSYSSVVGLPLTETARLLSKVNVPVWQSDRS</sequence>
<evidence type="ECO:0000256" key="1">
    <source>
        <dbReference type="ARBA" id="ARBA00001968"/>
    </source>
</evidence>
<dbReference type="PANTHER" id="PTHR43213:SF5">
    <property type="entry name" value="BIFUNCTIONAL DTTP_UTP PYROPHOSPHATASE_METHYLTRANSFERASE PROTEIN-RELATED"/>
    <property type="match status" value="1"/>
</dbReference>
<dbReference type="PANTHER" id="PTHR43213">
    <property type="entry name" value="BIFUNCTIONAL DTTP/UTP PYROPHOSPHATASE/METHYLTRANSFERASE PROTEIN-RELATED"/>
    <property type="match status" value="1"/>
</dbReference>
<comment type="cofactor">
    <cofactor evidence="1 4">
        <name>a divalent metal cation</name>
        <dbReference type="ChEBI" id="CHEBI:60240"/>
    </cofactor>
</comment>
<dbReference type="InterPro" id="IPR029001">
    <property type="entry name" value="ITPase-like_fam"/>
</dbReference>
<proteinExistence type="inferred from homology"/>
<evidence type="ECO:0000313" key="5">
    <source>
        <dbReference type="EMBL" id="PIE23984.1"/>
    </source>
</evidence>
<dbReference type="Pfam" id="PF02545">
    <property type="entry name" value="Maf"/>
    <property type="match status" value="1"/>
</dbReference>
<feature type="active site" description="Proton acceptor" evidence="4">
    <location>
        <position position="69"/>
    </location>
</feature>
<feature type="site" description="Important for substrate specificity" evidence="4">
    <location>
        <position position="70"/>
    </location>
</feature>
<protein>
    <recommendedName>
        <fullName evidence="4">dTTP/UTP pyrophosphatase</fullName>
        <shortName evidence="4">dTTPase/UTPase</shortName>
        <ecNumber evidence="4">3.6.1.9</ecNumber>
    </recommendedName>
    <alternativeName>
        <fullName evidence="4">Nucleoside triphosphate pyrophosphatase</fullName>
    </alternativeName>
    <alternativeName>
        <fullName evidence="4">Nucleotide pyrophosphatase</fullName>
        <shortName evidence="4">Nucleotide PPase</shortName>
    </alternativeName>
</protein>
<evidence type="ECO:0000256" key="4">
    <source>
        <dbReference type="HAMAP-Rule" id="MF_00528"/>
    </source>
</evidence>
<dbReference type="Gene3D" id="3.90.950.10">
    <property type="match status" value="1"/>
</dbReference>
<evidence type="ECO:0000256" key="2">
    <source>
        <dbReference type="ARBA" id="ARBA00022801"/>
    </source>
</evidence>
<keyword evidence="2 4" id="KW-0378">Hydrolase</keyword>
<dbReference type="SUPFAM" id="SSF52972">
    <property type="entry name" value="ITPase-like"/>
    <property type="match status" value="1"/>
</dbReference>
<feature type="site" description="Important for substrate specificity" evidence="4">
    <location>
        <position position="11"/>
    </location>
</feature>
<reference evidence="5 6" key="1">
    <citation type="submission" date="2017-10" db="EMBL/GenBank/DDBJ databases">
        <title>Novel microbial diversity and functional potential in the marine mammal oral microbiome.</title>
        <authorList>
            <person name="Dudek N.K."/>
            <person name="Sun C.L."/>
            <person name="Burstein D."/>
            <person name="Kantor R.S."/>
            <person name="Aliaga Goltsman D.S."/>
            <person name="Bik E.M."/>
            <person name="Thomas B.C."/>
            <person name="Banfield J.F."/>
            <person name="Relman D.A."/>
        </authorList>
    </citation>
    <scope>NUCLEOTIDE SEQUENCE [LARGE SCALE GENOMIC DNA]</scope>
    <source>
        <strain evidence="5">DOLJORAL78_47_21</strain>
    </source>
</reference>
<dbReference type="EMBL" id="PDSH01000018">
    <property type="protein sequence ID" value="PIE23984.1"/>
    <property type="molecule type" value="Genomic_DNA"/>
</dbReference>
<comment type="subcellular location">
    <subcellularLocation>
        <location evidence="4">Cytoplasm</location>
    </subcellularLocation>
</comment>
<dbReference type="HAMAP" id="MF_00528">
    <property type="entry name" value="Maf"/>
    <property type="match status" value="1"/>
</dbReference>
<dbReference type="AlphaFoldDB" id="A0A2G6JKN1"/>
<gene>
    <name evidence="5" type="ORF">CSA60_03650</name>
</gene>
<dbReference type="GO" id="GO:0036218">
    <property type="term" value="F:dTTP diphosphatase activity"/>
    <property type="evidence" value="ECO:0007669"/>
    <property type="project" value="RHEA"/>
</dbReference>
<dbReference type="GO" id="GO:0009117">
    <property type="term" value="P:nucleotide metabolic process"/>
    <property type="evidence" value="ECO:0007669"/>
    <property type="project" value="UniProtKB-KW"/>
</dbReference>
<dbReference type="GO" id="GO:0005737">
    <property type="term" value="C:cytoplasm"/>
    <property type="evidence" value="ECO:0007669"/>
    <property type="project" value="UniProtKB-SubCell"/>
</dbReference>
<accession>A0A2G6JKN1</accession>
<dbReference type="CDD" id="cd00555">
    <property type="entry name" value="Maf"/>
    <property type="match status" value="1"/>
</dbReference>
<keyword evidence="4" id="KW-0963">Cytoplasm</keyword>
<comment type="caution">
    <text evidence="5">The sequence shown here is derived from an EMBL/GenBank/DDBJ whole genome shotgun (WGS) entry which is preliminary data.</text>
</comment>
<evidence type="ECO:0000313" key="6">
    <source>
        <dbReference type="Proteomes" id="UP000243469"/>
    </source>
</evidence>
<dbReference type="NCBIfam" id="TIGR00172">
    <property type="entry name" value="maf"/>
    <property type="match status" value="1"/>
</dbReference>
<evidence type="ECO:0000256" key="3">
    <source>
        <dbReference type="ARBA" id="ARBA00023080"/>
    </source>
</evidence>
<name>A0A2G6JKN1_NEPCE</name>
<organism evidence="5 6">
    <name type="scientific">Neptuniibacter caesariensis</name>
    <dbReference type="NCBI Taxonomy" id="207954"/>
    <lineage>
        <taxon>Bacteria</taxon>
        <taxon>Pseudomonadati</taxon>
        <taxon>Pseudomonadota</taxon>
        <taxon>Gammaproteobacteria</taxon>
        <taxon>Oceanospirillales</taxon>
        <taxon>Oceanospirillaceae</taxon>
        <taxon>Neptuniibacter</taxon>
    </lineage>
</organism>
<comment type="catalytic activity">
    <reaction evidence="4">
        <text>UTP + H2O = UMP + diphosphate + H(+)</text>
        <dbReference type="Rhea" id="RHEA:29395"/>
        <dbReference type="ChEBI" id="CHEBI:15377"/>
        <dbReference type="ChEBI" id="CHEBI:15378"/>
        <dbReference type="ChEBI" id="CHEBI:33019"/>
        <dbReference type="ChEBI" id="CHEBI:46398"/>
        <dbReference type="ChEBI" id="CHEBI:57865"/>
        <dbReference type="EC" id="3.6.1.9"/>
    </reaction>
</comment>
<dbReference type="PIRSF" id="PIRSF006305">
    <property type="entry name" value="Maf"/>
    <property type="match status" value="1"/>
</dbReference>
<dbReference type="GO" id="GO:0036221">
    <property type="term" value="F:UTP diphosphatase activity"/>
    <property type="evidence" value="ECO:0007669"/>
    <property type="project" value="RHEA"/>
</dbReference>